<dbReference type="Gene3D" id="1.10.10.160">
    <property type="match status" value="1"/>
</dbReference>
<evidence type="ECO:0000256" key="1">
    <source>
        <dbReference type="ARBA" id="ARBA00022741"/>
    </source>
</evidence>
<dbReference type="AlphaFoldDB" id="A0A9X2HDE4"/>
<dbReference type="GO" id="GO:0005829">
    <property type="term" value="C:cytosol"/>
    <property type="evidence" value="ECO:0007669"/>
    <property type="project" value="TreeGrafter"/>
</dbReference>
<dbReference type="PANTHER" id="PTHR11070:SF59">
    <property type="entry name" value="DNA 3'-5' HELICASE"/>
    <property type="match status" value="1"/>
</dbReference>
<keyword evidence="9" id="KW-1185">Reference proteome</keyword>
<comment type="caution">
    <text evidence="8">The sequence shown here is derived from an EMBL/GenBank/DDBJ whole genome shotgun (WGS) entry which is preliminary data.</text>
</comment>
<sequence length="462" mass="49097">MTVPSTRPAPPRATARLVLGAPGTGKTSGLVRRALEHVGEGRPAGEILMLAPSRLAADRLREGFSAALSATISTPPARAWHSYAFDVLRRAHSASLLPGLRFEPRLLAGPEQDVLIGEMLEAHAAGLGSVPDWPQDLAEALGTRSFRREIREFLDRCAEFDLGAGEVRELGERAGRPEWVAAADFRVEYEQLRRLRMPQAYDPSALIHEAADFLEATPGFVAEEHERLRLILVDDAQEATPAVLRLLAALLPAGSADPPELVVTACTDTVVQGFRGARPEQLSDLGAALGAYPRVESEALTVQHRLPPALGEAFGRVAERIPVVARPARAAPRPGPGGRGARGGPGGRARRLGPAGAAADLRAHPAGARARWPPARGHGRHRARRRLAVPHQAAPRVGRHRSLHPRRGDTAAGGAGGAAVPGRPVDRGRRRPGRAARRARAGGGADIERALSLLTSRLGEQA</sequence>
<keyword evidence="2 5" id="KW-0378">Hydrolase</keyword>
<name>A0A9X2HDE4_9MICC</name>
<dbReference type="InterPro" id="IPR000212">
    <property type="entry name" value="DNA_helicase_UvrD/REP"/>
</dbReference>
<dbReference type="InterPro" id="IPR027417">
    <property type="entry name" value="P-loop_NTPase"/>
</dbReference>
<evidence type="ECO:0000256" key="6">
    <source>
        <dbReference type="SAM" id="MobiDB-lite"/>
    </source>
</evidence>
<dbReference type="GO" id="GO:0016787">
    <property type="term" value="F:hydrolase activity"/>
    <property type="evidence" value="ECO:0007669"/>
    <property type="project" value="UniProtKB-UniRule"/>
</dbReference>
<gene>
    <name evidence="8" type="ORF">NBM05_08625</name>
</gene>
<dbReference type="SUPFAM" id="SSF52540">
    <property type="entry name" value="P-loop containing nucleoside triphosphate hydrolases"/>
    <property type="match status" value="1"/>
</dbReference>
<keyword evidence="4 5" id="KW-0067">ATP-binding</keyword>
<dbReference type="GO" id="GO:0043138">
    <property type="term" value="F:3'-5' DNA helicase activity"/>
    <property type="evidence" value="ECO:0007669"/>
    <property type="project" value="TreeGrafter"/>
</dbReference>
<dbReference type="RefSeq" id="WP_254166564.1">
    <property type="nucleotide sequence ID" value="NZ_JANAFB010000018.1"/>
</dbReference>
<evidence type="ECO:0000313" key="9">
    <source>
        <dbReference type="Proteomes" id="UP001139502"/>
    </source>
</evidence>
<keyword evidence="1 5" id="KW-0547">Nucleotide-binding</keyword>
<feature type="compositionally biased region" description="Basic residues" evidence="6">
    <location>
        <begin position="377"/>
        <end position="388"/>
    </location>
</feature>
<keyword evidence="3 5" id="KW-0347">Helicase</keyword>
<feature type="compositionally biased region" description="Low complexity" evidence="6">
    <location>
        <begin position="352"/>
        <end position="376"/>
    </location>
</feature>
<dbReference type="Pfam" id="PF00580">
    <property type="entry name" value="UvrD-helicase"/>
    <property type="match status" value="1"/>
</dbReference>
<dbReference type="EMBL" id="JANAFB010000018">
    <property type="protein sequence ID" value="MCP3426065.1"/>
    <property type="molecule type" value="Genomic_DNA"/>
</dbReference>
<evidence type="ECO:0000256" key="4">
    <source>
        <dbReference type="ARBA" id="ARBA00022840"/>
    </source>
</evidence>
<proteinExistence type="predicted"/>
<feature type="binding site" evidence="5">
    <location>
        <begin position="20"/>
        <end position="27"/>
    </location>
    <ligand>
        <name>ATP</name>
        <dbReference type="ChEBI" id="CHEBI:30616"/>
    </ligand>
</feature>
<evidence type="ECO:0000256" key="5">
    <source>
        <dbReference type="PROSITE-ProRule" id="PRU00560"/>
    </source>
</evidence>
<dbReference type="Gene3D" id="3.40.50.300">
    <property type="entry name" value="P-loop containing nucleotide triphosphate hydrolases"/>
    <property type="match status" value="1"/>
</dbReference>
<protein>
    <submittedName>
        <fullName evidence="8">UvrD-helicase domain-containing protein</fullName>
    </submittedName>
</protein>
<organism evidence="8 9">
    <name type="scientific">Rothia santali</name>
    <dbReference type="NCBI Taxonomy" id="2949643"/>
    <lineage>
        <taxon>Bacteria</taxon>
        <taxon>Bacillati</taxon>
        <taxon>Actinomycetota</taxon>
        <taxon>Actinomycetes</taxon>
        <taxon>Micrococcales</taxon>
        <taxon>Micrococcaceae</taxon>
        <taxon>Rothia</taxon>
    </lineage>
</organism>
<reference evidence="8" key="1">
    <citation type="submission" date="2022-06" db="EMBL/GenBank/DDBJ databases">
        <title>Rothia sp. isolated from sandalwood seedling.</title>
        <authorList>
            <person name="Tuikhar N."/>
            <person name="Kirdat K."/>
            <person name="Thorat V."/>
            <person name="Swetha P."/>
            <person name="Padma S."/>
            <person name="Sundararaj R."/>
            <person name="Yadav A."/>
        </authorList>
    </citation>
    <scope>NUCLEOTIDE SEQUENCE</scope>
    <source>
        <strain evidence="8">AR01</strain>
    </source>
</reference>
<feature type="compositionally biased region" description="Gly residues" evidence="6">
    <location>
        <begin position="336"/>
        <end position="347"/>
    </location>
</feature>
<accession>A0A9X2HDE4</accession>
<evidence type="ECO:0000313" key="8">
    <source>
        <dbReference type="EMBL" id="MCP3426065.1"/>
    </source>
</evidence>
<dbReference type="PANTHER" id="PTHR11070">
    <property type="entry name" value="UVRD / RECB / PCRA DNA HELICASE FAMILY MEMBER"/>
    <property type="match status" value="1"/>
</dbReference>
<feature type="region of interest" description="Disordered" evidence="6">
    <location>
        <begin position="325"/>
        <end position="446"/>
    </location>
</feature>
<feature type="compositionally biased region" description="Basic residues" evidence="6">
    <location>
        <begin position="428"/>
        <end position="440"/>
    </location>
</feature>
<dbReference type="InterPro" id="IPR014016">
    <property type="entry name" value="UvrD-like_ATP-bd"/>
</dbReference>
<dbReference type="GO" id="GO:0000725">
    <property type="term" value="P:recombinational repair"/>
    <property type="evidence" value="ECO:0007669"/>
    <property type="project" value="TreeGrafter"/>
</dbReference>
<evidence type="ECO:0000256" key="3">
    <source>
        <dbReference type="ARBA" id="ARBA00022806"/>
    </source>
</evidence>
<feature type="domain" description="UvrD-like helicase ATP-binding" evidence="7">
    <location>
        <begin position="1"/>
        <end position="307"/>
    </location>
</feature>
<dbReference type="PROSITE" id="PS51198">
    <property type="entry name" value="UVRD_HELICASE_ATP_BIND"/>
    <property type="match status" value="1"/>
</dbReference>
<dbReference type="GO" id="GO:0005524">
    <property type="term" value="F:ATP binding"/>
    <property type="evidence" value="ECO:0007669"/>
    <property type="project" value="UniProtKB-UniRule"/>
</dbReference>
<dbReference type="GO" id="GO:0003677">
    <property type="term" value="F:DNA binding"/>
    <property type="evidence" value="ECO:0007669"/>
    <property type="project" value="InterPro"/>
</dbReference>
<evidence type="ECO:0000256" key="2">
    <source>
        <dbReference type="ARBA" id="ARBA00022801"/>
    </source>
</evidence>
<evidence type="ECO:0000259" key="7">
    <source>
        <dbReference type="PROSITE" id="PS51198"/>
    </source>
</evidence>
<dbReference type="Proteomes" id="UP001139502">
    <property type="component" value="Unassembled WGS sequence"/>
</dbReference>
<dbReference type="GO" id="GO:0033202">
    <property type="term" value="C:DNA helicase complex"/>
    <property type="evidence" value="ECO:0007669"/>
    <property type="project" value="TreeGrafter"/>
</dbReference>
<dbReference type="InterPro" id="IPR013986">
    <property type="entry name" value="DExx_box_DNA_helicase_dom_sf"/>
</dbReference>